<dbReference type="InterPro" id="IPR011078">
    <property type="entry name" value="PyrdxlP_homeostasis"/>
</dbReference>
<dbReference type="InterPro" id="IPR029066">
    <property type="entry name" value="PLP-binding_barrel"/>
</dbReference>
<dbReference type="PIRSF" id="PIRSF004848">
    <property type="entry name" value="YBL036c_PLPDEIII"/>
    <property type="match status" value="1"/>
</dbReference>
<comment type="function">
    <text evidence="2">Pyridoxal 5'-phosphate (PLP)-binding protein, which is involved in PLP homeostasis.</text>
</comment>
<evidence type="ECO:0000259" key="4">
    <source>
        <dbReference type="Pfam" id="PF01168"/>
    </source>
</evidence>
<organism evidence="5 6">
    <name type="scientific">Dongia rigui</name>
    <dbReference type="NCBI Taxonomy" id="940149"/>
    <lineage>
        <taxon>Bacteria</taxon>
        <taxon>Pseudomonadati</taxon>
        <taxon>Pseudomonadota</taxon>
        <taxon>Alphaproteobacteria</taxon>
        <taxon>Rhodospirillales</taxon>
        <taxon>Dongiaceae</taxon>
        <taxon>Dongia</taxon>
    </lineage>
</organism>
<accession>A0ABU5DY01</accession>
<protein>
    <recommendedName>
        <fullName evidence="2">Pyridoxal phosphate homeostasis protein</fullName>
        <shortName evidence="2">PLP homeostasis protein</shortName>
    </recommendedName>
</protein>
<evidence type="ECO:0000313" key="5">
    <source>
        <dbReference type="EMBL" id="MDY0872139.1"/>
    </source>
</evidence>
<reference evidence="5 6" key="1">
    <citation type="journal article" date="2013" name="Antonie Van Leeuwenhoek">
        <title>Dongia rigui sp. nov., isolated from freshwater of a large wetland in Korea.</title>
        <authorList>
            <person name="Baik K.S."/>
            <person name="Hwang Y.M."/>
            <person name="Choi J.S."/>
            <person name="Kwon J."/>
            <person name="Seong C.N."/>
        </authorList>
    </citation>
    <scope>NUCLEOTIDE SEQUENCE [LARGE SCALE GENOMIC DNA]</scope>
    <source>
        <strain evidence="5 6">04SU4-P</strain>
    </source>
</reference>
<gene>
    <name evidence="5" type="ORF">SMD31_09400</name>
</gene>
<keyword evidence="6" id="KW-1185">Reference proteome</keyword>
<comment type="similarity">
    <text evidence="2 3">Belongs to the pyridoxal phosphate-binding protein YggS/PROSC family.</text>
</comment>
<dbReference type="PANTHER" id="PTHR10146">
    <property type="entry name" value="PROLINE SYNTHETASE CO-TRANSCRIBED BACTERIAL HOMOLOG PROTEIN"/>
    <property type="match status" value="1"/>
</dbReference>
<dbReference type="HAMAP" id="MF_02087">
    <property type="entry name" value="PLP_homeostasis"/>
    <property type="match status" value="1"/>
</dbReference>
<comment type="caution">
    <text evidence="5">The sequence shown here is derived from an EMBL/GenBank/DDBJ whole genome shotgun (WGS) entry which is preliminary data.</text>
</comment>
<evidence type="ECO:0000256" key="1">
    <source>
        <dbReference type="ARBA" id="ARBA00022898"/>
    </source>
</evidence>
<evidence type="ECO:0000256" key="3">
    <source>
        <dbReference type="RuleBase" id="RU004514"/>
    </source>
</evidence>
<keyword evidence="1 2" id="KW-0663">Pyridoxal phosphate</keyword>
<dbReference type="Pfam" id="PF01168">
    <property type="entry name" value="Ala_racemase_N"/>
    <property type="match status" value="1"/>
</dbReference>
<dbReference type="Gene3D" id="3.20.20.10">
    <property type="entry name" value="Alanine racemase"/>
    <property type="match status" value="1"/>
</dbReference>
<dbReference type="SUPFAM" id="SSF51419">
    <property type="entry name" value="PLP-binding barrel"/>
    <property type="match status" value="1"/>
</dbReference>
<evidence type="ECO:0000256" key="2">
    <source>
        <dbReference type="HAMAP-Rule" id="MF_02087"/>
    </source>
</evidence>
<feature type="domain" description="Alanine racemase N-terminal" evidence="4">
    <location>
        <begin position="10"/>
        <end position="222"/>
    </location>
</feature>
<dbReference type="EMBL" id="JAXCLX010000001">
    <property type="protein sequence ID" value="MDY0872139.1"/>
    <property type="molecule type" value="Genomic_DNA"/>
</dbReference>
<dbReference type="CDD" id="cd00635">
    <property type="entry name" value="PLPDE_III_YBL036c_like"/>
    <property type="match status" value="1"/>
</dbReference>
<feature type="modified residue" description="N6-(pyridoxal phosphate)lysine" evidence="2">
    <location>
        <position position="39"/>
    </location>
</feature>
<evidence type="ECO:0000313" key="6">
    <source>
        <dbReference type="Proteomes" id="UP001271769"/>
    </source>
</evidence>
<name>A0ABU5DY01_9PROT</name>
<dbReference type="NCBIfam" id="TIGR00044">
    <property type="entry name" value="YggS family pyridoxal phosphate-dependent enzyme"/>
    <property type="match status" value="1"/>
</dbReference>
<sequence length="223" mass="24295">MTDFPHIASNLAEIRDSIAAAAKAADRPADTIHLIAVSKTHPAEAVLAAITSGQTVFGENRVQEAQAKFPALKAMHPALELHLIGPLQSNKVREAVALFDVIQSVDREKLAQALADEMQKQKRVLRLFIQVNIGEEPQKAGVNPAEIDAFVKLCRDELKLGIDGLMCIPPADKHPAPYFALLREMARRNNLTELSMGMSGDFETAIQFGATHVRVGTAIFGQR</sequence>
<dbReference type="Proteomes" id="UP001271769">
    <property type="component" value="Unassembled WGS sequence"/>
</dbReference>
<dbReference type="RefSeq" id="WP_320500557.1">
    <property type="nucleotide sequence ID" value="NZ_JAXCLX010000001.1"/>
</dbReference>
<proteinExistence type="inferred from homology"/>
<dbReference type="PANTHER" id="PTHR10146:SF14">
    <property type="entry name" value="PYRIDOXAL PHOSPHATE HOMEOSTASIS PROTEIN"/>
    <property type="match status" value="1"/>
</dbReference>
<dbReference type="InterPro" id="IPR001608">
    <property type="entry name" value="Ala_racemase_N"/>
</dbReference>